<keyword evidence="1" id="KW-1133">Transmembrane helix</keyword>
<reference evidence="2" key="1">
    <citation type="submission" date="2022-01" db="EMBL/GenBank/DDBJ databases">
        <authorList>
            <person name="King R."/>
        </authorList>
    </citation>
    <scope>NUCLEOTIDE SEQUENCE</scope>
</reference>
<sequence>MAFKRISNWMITDTGRAFSYYLAGGISAATILAHYLPNTLFLDKYQEVIQLYKNGFSVPVSRELENRFQKVLELLEIDPIEKQLYKPFHVYGFDVLSAGSSYSKFGSIIGLPINFTYSNPNTIDKSKMKINDESIVWDSEAAQNLLNSLVISENGQLYAIAREIKYRQSPKPILDTFLSVNTVLMVYGISKQINEKFNFYAKPLGLRLALYSIVGVFGFGFYAMATDVSQVYYEGQIDKELKEKSELFIDGGKEYYSKLLERNKALRYLLGKEGERLYSVLGNDNYLLRQKHIPLVQRKTHFEEYTATV</sequence>
<dbReference type="PANTHER" id="PTHR21824:SF4">
    <property type="entry name" value="TRANSMEMBRANE PROTEIN 177"/>
    <property type="match status" value="1"/>
</dbReference>
<feature type="transmembrane region" description="Helical" evidence="1">
    <location>
        <begin position="209"/>
        <end position="233"/>
    </location>
</feature>
<proteinExistence type="predicted"/>
<dbReference type="AlphaFoldDB" id="A0A9P0D7U0"/>
<dbReference type="EMBL" id="OV651821">
    <property type="protein sequence ID" value="CAH1115545.1"/>
    <property type="molecule type" value="Genomic_DNA"/>
</dbReference>
<dbReference type="GO" id="GO:0016020">
    <property type="term" value="C:membrane"/>
    <property type="evidence" value="ECO:0007669"/>
    <property type="project" value="TreeGrafter"/>
</dbReference>
<evidence type="ECO:0000256" key="1">
    <source>
        <dbReference type="SAM" id="Phobius"/>
    </source>
</evidence>
<dbReference type="InterPro" id="IPR026620">
    <property type="entry name" value="TMEM177"/>
</dbReference>
<organism evidence="2 3">
    <name type="scientific">Psylliodes chrysocephalus</name>
    <dbReference type="NCBI Taxonomy" id="3402493"/>
    <lineage>
        <taxon>Eukaryota</taxon>
        <taxon>Metazoa</taxon>
        <taxon>Ecdysozoa</taxon>
        <taxon>Arthropoda</taxon>
        <taxon>Hexapoda</taxon>
        <taxon>Insecta</taxon>
        <taxon>Pterygota</taxon>
        <taxon>Neoptera</taxon>
        <taxon>Endopterygota</taxon>
        <taxon>Coleoptera</taxon>
        <taxon>Polyphaga</taxon>
        <taxon>Cucujiformia</taxon>
        <taxon>Chrysomeloidea</taxon>
        <taxon>Chrysomelidae</taxon>
        <taxon>Galerucinae</taxon>
        <taxon>Alticini</taxon>
        <taxon>Psylliodes</taxon>
    </lineage>
</organism>
<evidence type="ECO:0008006" key="4">
    <source>
        <dbReference type="Google" id="ProtNLM"/>
    </source>
</evidence>
<keyword evidence="1" id="KW-0812">Transmembrane</keyword>
<accession>A0A9P0D7U0</accession>
<evidence type="ECO:0000313" key="3">
    <source>
        <dbReference type="Proteomes" id="UP001153636"/>
    </source>
</evidence>
<feature type="transmembrane region" description="Helical" evidence="1">
    <location>
        <begin position="18"/>
        <end position="36"/>
    </location>
</feature>
<keyword evidence="1" id="KW-0472">Membrane</keyword>
<protein>
    <recommendedName>
        <fullName evidence="4">Transmembrane protein 177</fullName>
    </recommendedName>
</protein>
<evidence type="ECO:0000313" key="2">
    <source>
        <dbReference type="EMBL" id="CAH1115545.1"/>
    </source>
</evidence>
<gene>
    <name evidence="2" type="ORF">PSYICH_LOCUS15005</name>
</gene>
<dbReference type="PANTHER" id="PTHR21824">
    <property type="entry name" value="TRANSMEMBRANE PROTEIN 177"/>
    <property type="match status" value="1"/>
</dbReference>
<keyword evidence="3" id="KW-1185">Reference proteome</keyword>
<dbReference type="OrthoDB" id="110174at2759"/>
<dbReference type="Proteomes" id="UP001153636">
    <property type="component" value="Chromosome 9"/>
</dbReference>
<name>A0A9P0D7U0_9CUCU</name>